<organism evidence="1 2">
    <name type="scientific">Vitis vinifera</name>
    <name type="common">Grape</name>
    <dbReference type="NCBI Taxonomy" id="29760"/>
    <lineage>
        <taxon>Eukaryota</taxon>
        <taxon>Viridiplantae</taxon>
        <taxon>Streptophyta</taxon>
        <taxon>Embryophyta</taxon>
        <taxon>Tracheophyta</taxon>
        <taxon>Spermatophyta</taxon>
        <taxon>Magnoliopsida</taxon>
        <taxon>eudicotyledons</taxon>
        <taxon>Gunneridae</taxon>
        <taxon>Pentapetalae</taxon>
        <taxon>rosids</taxon>
        <taxon>Vitales</taxon>
        <taxon>Vitaceae</taxon>
        <taxon>Viteae</taxon>
        <taxon>Vitis</taxon>
    </lineage>
</organism>
<accession>A0A438HQ56</accession>
<evidence type="ECO:0000313" key="2">
    <source>
        <dbReference type="Proteomes" id="UP000288805"/>
    </source>
</evidence>
<proteinExistence type="predicted"/>
<name>A0A438HQ56_VITVI</name>
<dbReference type="Proteomes" id="UP000288805">
    <property type="component" value="Unassembled WGS sequence"/>
</dbReference>
<gene>
    <name evidence="1" type="ORF">CK203_045671</name>
</gene>
<protein>
    <submittedName>
        <fullName evidence="1">Uncharacterized protein</fullName>
    </submittedName>
</protein>
<dbReference type="AlphaFoldDB" id="A0A438HQ56"/>
<dbReference type="EMBL" id="QGNW01000192">
    <property type="protein sequence ID" value="RVW86594.1"/>
    <property type="molecule type" value="Genomic_DNA"/>
</dbReference>
<evidence type="ECO:0000313" key="1">
    <source>
        <dbReference type="EMBL" id="RVW86594.1"/>
    </source>
</evidence>
<dbReference type="PANTHER" id="PTHR47481">
    <property type="match status" value="1"/>
</dbReference>
<dbReference type="PANTHER" id="PTHR47481:SF9">
    <property type="entry name" value="RETROTRANSPOSON GAG DOMAIN-CONTAINING PROTEIN"/>
    <property type="match status" value="1"/>
</dbReference>
<reference evidence="1 2" key="1">
    <citation type="journal article" date="2018" name="PLoS Genet.">
        <title>Population sequencing reveals clonal diversity and ancestral inbreeding in the grapevine cultivar Chardonnay.</title>
        <authorList>
            <person name="Roach M.J."/>
            <person name="Johnson D.L."/>
            <person name="Bohlmann J."/>
            <person name="van Vuuren H.J."/>
            <person name="Jones S.J."/>
            <person name="Pretorius I.S."/>
            <person name="Schmidt S.A."/>
            <person name="Borneman A.R."/>
        </authorList>
    </citation>
    <scope>NUCLEOTIDE SEQUENCE [LARGE SCALE GENOMIC DNA]</scope>
    <source>
        <strain evidence="2">cv. Chardonnay</strain>
        <tissue evidence="1">Leaf</tissue>
    </source>
</reference>
<sequence>MDVEEWRLLLEKRISYFDDKYSNPIRNLSDKELQKAIENCKENLTFGRDGLDFTWYKGSLEGQVISLKYRETVQNHILIFKQSHILAHLPLKLTPSNYPSWRAQFNSPLFGRDLQDFVNDTFICPEPTILLSGASTPYIARVLWLRQDQLILHVVLASLSETVISKLICSTTLPLLLQCHSKMFNYQITMISQMPLNIEDISIQLLKLPQLFIDNMATCPKLLCSLLEQNIMSLIITSHTKNMTNKALVASHIPTSQIVDILTKPLLCNSNTIV</sequence>
<comment type="caution">
    <text evidence="1">The sequence shown here is derived from an EMBL/GenBank/DDBJ whole genome shotgun (WGS) entry which is preliminary data.</text>
</comment>